<gene>
    <name evidence="3" type="ORF">J7S33_22405</name>
    <name evidence="2" type="ORF">JOE68_004328</name>
</gene>
<dbReference type="Proteomes" id="UP000671828">
    <property type="component" value="Chromosome"/>
</dbReference>
<evidence type="ECO:0000313" key="5">
    <source>
        <dbReference type="Proteomes" id="UP001195724"/>
    </source>
</evidence>
<feature type="region of interest" description="Disordered" evidence="1">
    <location>
        <begin position="53"/>
        <end position="78"/>
    </location>
</feature>
<dbReference type="RefSeq" id="WP_204844093.1">
    <property type="nucleotide sequence ID" value="NZ_JAFBCL010000001.1"/>
</dbReference>
<dbReference type="Proteomes" id="UP001195724">
    <property type="component" value="Unassembled WGS sequence"/>
</dbReference>
<accession>A0A8T8HU89</accession>
<evidence type="ECO:0000256" key="1">
    <source>
        <dbReference type="SAM" id="MobiDB-lite"/>
    </source>
</evidence>
<protein>
    <submittedName>
        <fullName evidence="3">Uncharacterized protein</fullName>
    </submittedName>
</protein>
<dbReference type="EMBL" id="JAFBCL010000001">
    <property type="protein sequence ID" value="MBM7813463.1"/>
    <property type="molecule type" value="Genomic_DNA"/>
</dbReference>
<sequence length="78" mass="8333">MIALITAAVVVALVVYGLERNHRRNRPGVRLAGSHAFEDRDAARVAAELRAAAAHEAPRPRPTAPEPRCAGAVRTRSA</sequence>
<proteinExistence type="predicted"/>
<name>A0A8T8HU89_9PSEU</name>
<evidence type="ECO:0000313" key="3">
    <source>
        <dbReference type="EMBL" id="QTR01977.1"/>
    </source>
</evidence>
<reference evidence="2 5" key="1">
    <citation type="submission" date="2021-01" db="EMBL/GenBank/DDBJ databases">
        <title>Sequencing the genomes of 1000 actinobacteria strains.</title>
        <authorList>
            <person name="Klenk H.-P."/>
        </authorList>
    </citation>
    <scope>NUCLEOTIDE SEQUENCE [LARGE SCALE GENOMIC DNA]</scope>
    <source>
        <strain evidence="2 5">DSM 44581</strain>
    </source>
</reference>
<organism evidence="3 4">
    <name type="scientific">Saccharothrix algeriensis</name>
    <dbReference type="NCBI Taxonomy" id="173560"/>
    <lineage>
        <taxon>Bacteria</taxon>
        <taxon>Bacillati</taxon>
        <taxon>Actinomycetota</taxon>
        <taxon>Actinomycetes</taxon>
        <taxon>Pseudonocardiales</taxon>
        <taxon>Pseudonocardiaceae</taxon>
        <taxon>Saccharothrix</taxon>
    </lineage>
</organism>
<evidence type="ECO:0000313" key="2">
    <source>
        <dbReference type="EMBL" id="MBM7813463.1"/>
    </source>
</evidence>
<reference evidence="3" key="2">
    <citation type="submission" date="2021-04" db="EMBL/GenBank/DDBJ databases">
        <title>Saccharothrix algeriensis WGS.</title>
        <authorList>
            <person name="Stuskova K."/>
            <person name="Hakalova E."/>
            <person name="Tebbal A.B."/>
            <person name="Eichmeier A."/>
        </authorList>
    </citation>
    <scope>NUCLEOTIDE SEQUENCE</scope>
    <source>
        <strain evidence="3">NRRL B-24137</strain>
    </source>
</reference>
<evidence type="ECO:0000313" key="4">
    <source>
        <dbReference type="Proteomes" id="UP000671828"/>
    </source>
</evidence>
<dbReference type="EMBL" id="CP072788">
    <property type="protein sequence ID" value="QTR01977.1"/>
    <property type="molecule type" value="Genomic_DNA"/>
</dbReference>
<dbReference type="AlphaFoldDB" id="A0A8T8HU89"/>
<keyword evidence="5" id="KW-1185">Reference proteome</keyword>